<name>A0A1W2EF81_9BACT</name>
<dbReference type="Pfam" id="PF00108">
    <property type="entry name" value="Thiolase_N"/>
    <property type="match status" value="1"/>
</dbReference>
<dbReference type="OrthoDB" id="9785768at2"/>
<dbReference type="EMBL" id="FWXY01000029">
    <property type="protein sequence ID" value="SMD07748.1"/>
    <property type="molecule type" value="Genomic_DNA"/>
</dbReference>
<evidence type="ECO:0000313" key="4">
    <source>
        <dbReference type="Proteomes" id="UP000192418"/>
    </source>
</evidence>
<protein>
    <submittedName>
        <fullName evidence="3">Acetyl-CoA C-acetyltransferase/acetyl-CoA acyltransferase</fullName>
    </submittedName>
</protein>
<organism evidence="3 4">
    <name type="scientific">Desulfocicer vacuolatum DSM 3385</name>
    <dbReference type="NCBI Taxonomy" id="1121400"/>
    <lineage>
        <taxon>Bacteria</taxon>
        <taxon>Pseudomonadati</taxon>
        <taxon>Thermodesulfobacteriota</taxon>
        <taxon>Desulfobacteria</taxon>
        <taxon>Desulfobacterales</taxon>
        <taxon>Desulfobacteraceae</taxon>
        <taxon>Desulfocicer</taxon>
    </lineage>
</organism>
<keyword evidence="3" id="KW-0808">Transferase</keyword>
<dbReference type="Pfam" id="PF22691">
    <property type="entry name" value="Thiolase_C_1"/>
    <property type="match status" value="1"/>
</dbReference>
<reference evidence="3 4" key="1">
    <citation type="submission" date="2017-04" db="EMBL/GenBank/DDBJ databases">
        <authorList>
            <person name="Afonso C.L."/>
            <person name="Miller P.J."/>
            <person name="Scott M.A."/>
            <person name="Spackman E."/>
            <person name="Goraichik I."/>
            <person name="Dimitrov K.M."/>
            <person name="Suarez D.L."/>
            <person name="Swayne D.E."/>
        </authorList>
    </citation>
    <scope>NUCLEOTIDE SEQUENCE [LARGE SCALE GENOMIC DNA]</scope>
    <source>
        <strain evidence="3 4">DSM 3385</strain>
    </source>
</reference>
<dbReference type="PANTHER" id="PTHR42870">
    <property type="entry name" value="ACETYL-COA C-ACETYLTRANSFERASE"/>
    <property type="match status" value="1"/>
</dbReference>
<evidence type="ECO:0000313" key="3">
    <source>
        <dbReference type="EMBL" id="SMD07748.1"/>
    </source>
</evidence>
<evidence type="ECO:0000259" key="2">
    <source>
        <dbReference type="Pfam" id="PF22691"/>
    </source>
</evidence>
<dbReference type="GO" id="GO:0003988">
    <property type="term" value="F:acetyl-CoA C-acyltransferase activity"/>
    <property type="evidence" value="ECO:0007669"/>
    <property type="project" value="UniProtKB-ARBA"/>
</dbReference>
<dbReference type="CDD" id="cd00829">
    <property type="entry name" value="SCP-x_thiolase"/>
    <property type="match status" value="1"/>
</dbReference>
<dbReference type="NCBIfam" id="NF004720">
    <property type="entry name" value="PRK06064.1"/>
    <property type="match status" value="1"/>
</dbReference>
<dbReference type="PIRSF" id="PIRSF000429">
    <property type="entry name" value="Ac-CoA_Ac_transf"/>
    <property type="match status" value="1"/>
</dbReference>
<dbReference type="SUPFAM" id="SSF53901">
    <property type="entry name" value="Thiolase-like"/>
    <property type="match status" value="1"/>
</dbReference>
<keyword evidence="3" id="KW-0012">Acyltransferase</keyword>
<dbReference type="AlphaFoldDB" id="A0A1W2EF81"/>
<dbReference type="Gene3D" id="3.40.47.10">
    <property type="match status" value="1"/>
</dbReference>
<sequence length="393" mass="41996">MRKVAIIGTGHTDFGFNSPKTGLELFCDAATEAMAEANVQSKDIQALYCGNGLSDFSEGQIMIQSYIADSLGCRNIPATRFEAACSSATVAIRDAYMWVASGFYDIVLVGGTEKATAMGTALATRTFAMGTDARYEFPAGLTFPGFFGLLANLYASKYNVPFERLRRQMSLVSVQSHSYGVNNPHAQFKKEITVDKVEKAFMVASPLTLLDCCPFSDGAAALVIASEEKAKELCDTPIYIAGVGQASSGMLSSQYKDIPRLKARDISVKQAYDMAGVGPQDIDVCELHDCFSIASIIAAESLGFAEFGKGGQLWENEETRIGGKIPINISGGLKSKGHPIGATGASQTVEIVKQLRGELTSQKRQVEGAKVGLVDTLGGDGIICNLILKKEEK</sequence>
<dbReference type="RefSeq" id="WP_084071470.1">
    <property type="nucleotide sequence ID" value="NZ_FWXY01000029.1"/>
</dbReference>
<dbReference type="InterPro" id="IPR016039">
    <property type="entry name" value="Thiolase-like"/>
</dbReference>
<dbReference type="STRING" id="1121400.SAMN02746065_12928"/>
<proteinExistence type="predicted"/>
<keyword evidence="4" id="KW-1185">Reference proteome</keyword>
<dbReference type="Proteomes" id="UP000192418">
    <property type="component" value="Unassembled WGS sequence"/>
</dbReference>
<feature type="domain" description="Thiolase N-terminal" evidence="1">
    <location>
        <begin position="4"/>
        <end position="228"/>
    </location>
</feature>
<dbReference type="PANTHER" id="PTHR42870:SF6">
    <property type="entry name" value="ACETYL-COA C-ACYLTRANSFERASE"/>
    <property type="match status" value="1"/>
</dbReference>
<gene>
    <name evidence="3" type="ORF">SAMN02746065_12928</name>
</gene>
<dbReference type="InterPro" id="IPR055140">
    <property type="entry name" value="Thiolase_C_2"/>
</dbReference>
<accession>A0A1W2EF81</accession>
<evidence type="ECO:0000259" key="1">
    <source>
        <dbReference type="Pfam" id="PF00108"/>
    </source>
</evidence>
<dbReference type="InterPro" id="IPR020616">
    <property type="entry name" value="Thiolase_N"/>
</dbReference>
<feature type="domain" description="Thiolase C-terminal" evidence="2">
    <location>
        <begin position="244"/>
        <end position="379"/>
    </location>
</feature>
<dbReference type="InterPro" id="IPR002155">
    <property type="entry name" value="Thiolase"/>
</dbReference>